<dbReference type="GO" id="GO:0015979">
    <property type="term" value="P:photosynthesis"/>
    <property type="evidence" value="ECO:0007669"/>
    <property type="project" value="UniProtKB-KW"/>
</dbReference>
<evidence type="ECO:0000256" key="5">
    <source>
        <dbReference type="ARBA" id="ARBA00023276"/>
    </source>
</evidence>
<organism evidence="7">
    <name type="scientific">Oenothera elata subsp. hookeri</name>
    <name type="common">Hooker's evening primrose</name>
    <name type="synonym">Oenothera hookeri</name>
    <dbReference type="NCBI Taxonomy" id="85636"/>
    <lineage>
        <taxon>Eukaryota</taxon>
        <taxon>Viridiplantae</taxon>
        <taxon>Streptophyta</taxon>
        <taxon>Embryophyta</taxon>
        <taxon>Tracheophyta</taxon>
        <taxon>Spermatophyta</taxon>
        <taxon>Magnoliopsida</taxon>
        <taxon>eudicotyledons</taxon>
        <taxon>Gunneridae</taxon>
        <taxon>Pentapetalae</taxon>
        <taxon>rosids</taxon>
        <taxon>malvids</taxon>
        <taxon>Myrtales</taxon>
        <taxon>Onagraceae</taxon>
        <taxon>Onagroideae</taxon>
        <taxon>Onagreae</taxon>
        <taxon>Oenothera</taxon>
    </lineage>
</organism>
<dbReference type="Pfam" id="PF06596">
    <property type="entry name" value="PsbX"/>
    <property type="match status" value="1"/>
</dbReference>
<reference evidence="7" key="1">
    <citation type="journal article" date="2006" name="Genomics">
        <title>Construction, database integration, and application of an Oenothera EST library.</title>
        <authorList>
            <person name="Mracek J."/>
            <person name="Greiner S."/>
            <person name="Cho W.K."/>
            <person name="Rauwolf U."/>
            <person name="Braun M."/>
            <person name="Umate P."/>
            <person name="Altstatter J."/>
            <person name="Stoppel R."/>
            <person name="Mlcochova L."/>
            <person name="Silber M.V."/>
            <person name="Volz S.M."/>
            <person name="White S."/>
            <person name="Selmeier R."/>
            <person name="Rudd S."/>
            <person name="Herrmann R.G."/>
            <person name="Meurer J."/>
        </authorList>
    </citation>
    <scope>NUCLEOTIDE SEQUENCE</scope>
</reference>
<dbReference type="PANTHER" id="PTHR34455:SF1">
    <property type="entry name" value="OS07G0673550 PROTEIN"/>
    <property type="match status" value="1"/>
</dbReference>
<evidence type="ECO:0000256" key="4">
    <source>
        <dbReference type="ARBA" id="ARBA00023136"/>
    </source>
</evidence>
<dbReference type="HAMAP" id="MF_01386">
    <property type="entry name" value="PSII_PsbX_1"/>
    <property type="match status" value="1"/>
</dbReference>
<evidence type="ECO:0000256" key="3">
    <source>
        <dbReference type="ARBA" id="ARBA00022989"/>
    </source>
</evidence>
<dbReference type="AlphaFoldDB" id="B1PPX3"/>
<keyword evidence="1" id="KW-0602">Photosynthesis</keyword>
<reference evidence="7" key="2">
    <citation type="journal article" date="2008" name="Genetics">
        <title>Molecular marker systems for Oenothera genetics.</title>
        <authorList>
            <person name="Rauwolf U."/>
            <person name="Golczyk H."/>
            <person name="Meurer J."/>
            <person name="Herrmann R.G."/>
            <person name="Greiner S."/>
        </authorList>
    </citation>
    <scope>NUCLEOTIDE SEQUENCE</scope>
</reference>
<dbReference type="GO" id="GO:0009523">
    <property type="term" value="C:photosystem II"/>
    <property type="evidence" value="ECO:0007669"/>
    <property type="project" value="UniProtKB-KW"/>
</dbReference>
<dbReference type="PANTHER" id="PTHR34455">
    <property type="entry name" value="OS07G0673550 PROTEIN"/>
    <property type="match status" value="1"/>
</dbReference>
<dbReference type="InterPro" id="IPR023431">
    <property type="entry name" value="PSII_PsbX_type_1_subfam"/>
</dbReference>
<name>B1PPX3_OENEH</name>
<keyword evidence="2 6" id="KW-0812">Transmembrane</keyword>
<evidence type="ECO:0000256" key="2">
    <source>
        <dbReference type="ARBA" id="ARBA00022692"/>
    </source>
</evidence>
<keyword evidence="5" id="KW-0604">Photosystem II</keyword>
<dbReference type="InterPro" id="IPR009518">
    <property type="entry name" value="PSII_PsbX"/>
</dbReference>
<feature type="transmembrane region" description="Helical" evidence="6">
    <location>
        <begin position="91"/>
        <end position="112"/>
    </location>
</feature>
<sequence length="122" mass="12300">MASTSAVTMSTMQLAPFTKSNLPSSASFFSPMTVRPSKPISAARGAKLQVRASLTEKAVTGLTAAALTASMVMPEAAEAAVSGLTPSLNNFLLSIGSGGVVLAGIIGVVLAVSSFDPVKRTE</sequence>
<accession>B1PPX3</accession>
<proteinExistence type="inferred from homology"/>
<evidence type="ECO:0000313" key="7">
    <source>
        <dbReference type="EMBL" id="ACA96917.1"/>
    </source>
</evidence>
<evidence type="ECO:0000256" key="1">
    <source>
        <dbReference type="ARBA" id="ARBA00022531"/>
    </source>
</evidence>
<protein>
    <submittedName>
        <fullName evidence="7">Chloroplast photosystem II subunit X</fullName>
    </submittedName>
</protein>
<keyword evidence="3 6" id="KW-1133">Transmembrane helix</keyword>
<evidence type="ECO:0000256" key="6">
    <source>
        <dbReference type="SAM" id="Phobius"/>
    </source>
</evidence>
<keyword evidence="4 6" id="KW-0472">Membrane</keyword>
<dbReference type="EMBL" id="EU483136">
    <property type="protein sequence ID" value="ACA96917.1"/>
    <property type="molecule type" value="Genomic_DNA"/>
</dbReference>
<dbReference type="Gene3D" id="1.20.5.510">
    <property type="entry name" value="Single helix bin"/>
    <property type="match status" value="1"/>
</dbReference>
<gene>
    <name evidence="7" type="primary">psbX</name>
</gene>